<evidence type="ECO:0000313" key="3">
    <source>
        <dbReference type="WBParaSite" id="jg9461"/>
    </source>
</evidence>
<evidence type="ECO:0000313" key="1">
    <source>
        <dbReference type="Proteomes" id="UP000887574"/>
    </source>
</evidence>
<sequence>MEALEKKIEQMDTTVPLAAAFLDPFIKAQLGEIMKHVPNWNSDMAKLRVRSLAQKYISAQPTEKGPRESDFPIEIEDSLEHEIATFALLPLVNMDPLEFWSLHEKVIK</sequence>
<dbReference type="Proteomes" id="UP000887574">
    <property type="component" value="Unplaced"/>
</dbReference>
<reference evidence="2 3" key="1">
    <citation type="submission" date="2022-11" db="UniProtKB">
        <authorList>
            <consortium name="WormBaseParasite"/>
        </authorList>
    </citation>
    <scope>IDENTIFICATION</scope>
</reference>
<protein>
    <submittedName>
        <fullName evidence="2 3">Uncharacterized protein</fullName>
    </submittedName>
</protein>
<keyword evidence="1" id="KW-1185">Reference proteome</keyword>
<dbReference type="WBParaSite" id="jg4392">
    <property type="protein sequence ID" value="jg4392"/>
    <property type="gene ID" value="jg4392"/>
</dbReference>
<dbReference type="WBParaSite" id="jg9461">
    <property type="protein sequence ID" value="jg9461"/>
    <property type="gene ID" value="jg9461"/>
</dbReference>
<name>A0A915E9U1_9BILA</name>
<proteinExistence type="predicted"/>
<organism evidence="1 2">
    <name type="scientific">Ditylenchus dipsaci</name>
    <dbReference type="NCBI Taxonomy" id="166011"/>
    <lineage>
        <taxon>Eukaryota</taxon>
        <taxon>Metazoa</taxon>
        <taxon>Ecdysozoa</taxon>
        <taxon>Nematoda</taxon>
        <taxon>Chromadorea</taxon>
        <taxon>Rhabditida</taxon>
        <taxon>Tylenchina</taxon>
        <taxon>Tylenchomorpha</taxon>
        <taxon>Sphaerularioidea</taxon>
        <taxon>Anguinidae</taxon>
        <taxon>Anguininae</taxon>
        <taxon>Ditylenchus</taxon>
    </lineage>
</organism>
<dbReference type="AlphaFoldDB" id="A0A915E9U1"/>
<accession>A0A915E9U1</accession>
<evidence type="ECO:0000313" key="2">
    <source>
        <dbReference type="WBParaSite" id="jg4392"/>
    </source>
</evidence>